<dbReference type="GO" id="GO:0006627">
    <property type="term" value="P:protein processing involved in protein targeting to mitochondrion"/>
    <property type="evidence" value="ECO:0007669"/>
    <property type="project" value="InterPro"/>
</dbReference>
<evidence type="ECO:0000256" key="3">
    <source>
        <dbReference type="ARBA" id="ARBA00022692"/>
    </source>
</evidence>
<keyword evidence="7" id="KW-0732">Signal</keyword>
<evidence type="ECO:0000256" key="1">
    <source>
        <dbReference type="ARBA" id="ARBA00004167"/>
    </source>
</evidence>
<sequence length="192" mass="20792">MRSGPRFLWLGVAWMINDCVASIRAMPATELERGSSNSGGDGGSGSGSGSGLLAVLVDKFSVRFFRFQRGELVVLRSPEEPDRRLVRRLVAVQEDHVAVAGPTPGSKAQVERIPKGHCWCEADAGARAVGGDSRLAWGPVPLALIEGRVTRVLWPPSRWGTLPPQPSLTRVVGKGGTLEFLQPPSREQDWWS</sequence>
<keyword evidence="3" id="KW-0812">Transmembrane</keyword>
<dbReference type="Proteomes" id="UP000239899">
    <property type="component" value="Unassembled WGS sequence"/>
</dbReference>
<name>A0A2P6TS20_CHLSO</name>
<dbReference type="GO" id="GO:0004252">
    <property type="term" value="F:serine-type endopeptidase activity"/>
    <property type="evidence" value="ECO:0007669"/>
    <property type="project" value="InterPro"/>
</dbReference>
<reference evidence="9 10" key="1">
    <citation type="journal article" date="2018" name="Plant J.">
        <title>Genome sequences of Chlorella sorokiniana UTEX 1602 and Micractinium conductrix SAG 241.80: implications to maltose excretion by a green alga.</title>
        <authorList>
            <person name="Arriola M.B."/>
            <person name="Velmurugan N."/>
            <person name="Zhang Y."/>
            <person name="Plunkett M.H."/>
            <person name="Hondzo H."/>
            <person name="Barney B.M."/>
        </authorList>
    </citation>
    <scope>NUCLEOTIDE SEQUENCE [LARGE SCALE GENOMIC DNA]</scope>
    <source>
        <strain evidence="10">UTEX 1602</strain>
    </source>
</reference>
<keyword evidence="5" id="KW-1133">Transmembrane helix</keyword>
<dbReference type="InterPro" id="IPR019533">
    <property type="entry name" value="Peptidase_S26"/>
</dbReference>
<dbReference type="AlphaFoldDB" id="A0A2P6TS20"/>
<evidence type="ECO:0000256" key="4">
    <source>
        <dbReference type="ARBA" id="ARBA00022801"/>
    </source>
</evidence>
<dbReference type="PANTHER" id="PTHR46041:SF2">
    <property type="entry name" value="MITOCHONDRIAL INNER MEMBRANE PROTEASE SUBUNIT 2"/>
    <property type="match status" value="1"/>
</dbReference>
<dbReference type="SUPFAM" id="SSF51306">
    <property type="entry name" value="LexA/Signal peptidase"/>
    <property type="match status" value="1"/>
</dbReference>
<keyword evidence="6" id="KW-0472">Membrane</keyword>
<evidence type="ECO:0000256" key="5">
    <source>
        <dbReference type="ARBA" id="ARBA00022989"/>
    </source>
</evidence>
<dbReference type="Pfam" id="PF10502">
    <property type="entry name" value="Peptidase_S26"/>
    <property type="match status" value="1"/>
</dbReference>
<evidence type="ECO:0000313" key="10">
    <source>
        <dbReference type="Proteomes" id="UP000239899"/>
    </source>
</evidence>
<dbReference type="CDD" id="cd06530">
    <property type="entry name" value="S26_SPase_I"/>
    <property type="match status" value="1"/>
</dbReference>
<protein>
    <submittedName>
        <fullName evidence="9">Mitochondrial inner membrane protease subunit 2</fullName>
    </submittedName>
</protein>
<keyword evidence="2 9" id="KW-0645">Protease</keyword>
<evidence type="ECO:0000256" key="6">
    <source>
        <dbReference type="ARBA" id="ARBA00023136"/>
    </source>
</evidence>
<dbReference type="PANTHER" id="PTHR46041">
    <property type="entry name" value="MITOCHONDRIAL INNER MEMBRANE PROTEASE SUBUNIT 2"/>
    <property type="match status" value="1"/>
</dbReference>
<dbReference type="Gene3D" id="2.10.109.10">
    <property type="entry name" value="Umud Fragment, subunit A"/>
    <property type="match status" value="1"/>
</dbReference>
<feature type="chain" id="PRO_5015113392" evidence="7">
    <location>
        <begin position="22"/>
        <end position="192"/>
    </location>
</feature>
<comment type="caution">
    <text evidence="9">The sequence shown here is derived from an EMBL/GenBank/DDBJ whole genome shotgun (WGS) entry which is preliminary data.</text>
</comment>
<dbReference type="GO" id="GO:0006465">
    <property type="term" value="P:signal peptide processing"/>
    <property type="evidence" value="ECO:0007669"/>
    <property type="project" value="InterPro"/>
</dbReference>
<dbReference type="InterPro" id="IPR037730">
    <property type="entry name" value="IMP2"/>
</dbReference>
<organism evidence="9 10">
    <name type="scientific">Chlorella sorokiniana</name>
    <name type="common">Freshwater green alga</name>
    <dbReference type="NCBI Taxonomy" id="3076"/>
    <lineage>
        <taxon>Eukaryota</taxon>
        <taxon>Viridiplantae</taxon>
        <taxon>Chlorophyta</taxon>
        <taxon>core chlorophytes</taxon>
        <taxon>Trebouxiophyceae</taxon>
        <taxon>Chlorellales</taxon>
        <taxon>Chlorellaceae</taxon>
        <taxon>Chlorella clade</taxon>
        <taxon>Chlorella</taxon>
    </lineage>
</organism>
<feature type="domain" description="Peptidase S26" evidence="8">
    <location>
        <begin position="54"/>
        <end position="100"/>
    </location>
</feature>
<evidence type="ECO:0000313" key="9">
    <source>
        <dbReference type="EMBL" id="PRW56852.1"/>
    </source>
</evidence>
<keyword evidence="10" id="KW-1185">Reference proteome</keyword>
<dbReference type="InterPro" id="IPR036286">
    <property type="entry name" value="LexA/Signal_pep-like_sf"/>
</dbReference>
<feature type="signal peptide" evidence="7">
    <location>
        <begin position="1"/>
        <end position="21"/>
    </location>
</feature>
<gene>
    <name evidence="9" type="ORF">C2E21_4836</name>
</gene>
<evidence type="ECO:0000256" key="7">
    <source>
        <dbReference type="SAM" id="SignalP"/>
    </source>
</evidence>
<comment type="subcellular location">
    <subcellularLocation>
        <location evidence="1">Membrane</location>
        <topology evidence="1">Single-pass membrane protein</topology>
    </subcellularLocation>
</comment>
<evidence type="ECO:0000259" key="8">
    <source>
        <dbReference type="Pfam" id="PF10502"/>
    </source>
</evidence>
<proteinExistence type="predicted"/>
<evidence type="ECO:0000256" key="2">
    <source>
        <dbReference type="ARBA" id="ARBA00022670"/>
    </source>
</evidence>
<dbReference type="OrthoDB" id="9996127at2759"/>
<dbReference type="STRING" id="3076.A0A2P6TS20"/>
<dbReference type="EMBL" id="LHPG02000008">
    <property type="protein sequence ID" value="PRW56852.1"/>
    <property type="molecule type" value="Genomic_DNA"/>
</dbReference>
<dbReference type="GO" id="GO:0042720">
    <property type="term" value="C:mitochondrial inner membrane peptidase complex"/>
    <property type="evidence" value="ECO:0007669"/>
    <property type="project" value="InterPro"/>
</dbReference>
<accession>A0A2P6TS20</accession>
<keyword evidence="4" id="KW-0378">Hydrolase</keyword>